<dbReference type="InterPro" id="IPR037460">
    <property type="entry name" value="SEST-like"/>
</dbReference>
<accession>A0A179FRJ4</accession>
<dbReference type="InterPro" id="IPR036514">
    <property type="entry name" value="SGNH_hydro_sf"/>
</dbReference>
<dbReference type="CDD" id="cd01823">
    <property type="entry name" value="SEST_like"/>
    <property type="match status" value="1"/>
</dbReference>
<dbReference type="PANTHER" id="PTHR37981:SF1">
    <property type="entry name" value="SGNH HYDROLASE-TYPE ESTERASE DOMAIN-CONTAINING PROTEIN"/>
    <property type="match status" value="1"/>
</dbReference>
<dbReference type="RefSeq" id="XP_018145084.1">
    <property type="nucleotide sequence ID" value="XM_018283839.1"/>
</dbReference>
<evidence type="ECO:0000313" key="2">
    <source>
        <dbReference type="EMBL" id="OAQ68234.1"/>
    </source>
</evidence>
<feature type="signal peptide" evidence="1">
    <location>
        <begin position="1"/>
        <end position="16"/>
    </location>
</feature>
<keyword evidence="1" id="KW-0732">Signal</keyword>
<evidence type="ECO:0000256" key="1">
    <source>
        <dbReference type="SAM" id="SignalP"/>
    </source>
</evidence>
<keyword evidence="3" id="KW-1185">Reference proteome</keyword>
<gene>
    <name evidence="2" type="ORF">VFPPC_04492</name>
</gene>
<dbReference type="EMBL" id="LSBJ02000003">
    <property type="protein sequence ID" value="OAQ68234.1"/>
    <property type="molecule type" value="Genomic_DNA"/>
</dbReference>
<reference evidence="2 3" key="1">
    <citation type="journal article" date="2016" name="PLoS Pathog.">
        <title>Biosynthesis of antibiotic leucinostatins in bio-control fungus Purpureocillium lilacinum and their inhibition on phytophthora revealed by genome mining.</title>
        <authorList>
            <person name="Wang G."/>
            <person name="Liu Z."/>
            <person name="Lin R."/>
            <person name="Li E."/>
            <person name="Mao Z."/>
            <person name="Ling J."/>
            <person name="Yang Y."/>
            <person name="Yin W.B."/>
            <person name="Xie B."/>
        </authorList>
    </citation>
    <scope>NUCLEOTIDE SEQUENCE [LARGE SCALE GENOMIC DNA]</scope>
    <source>
        <strain evidence="2">170</strain>
    </source>
</reference>
<organism evidence="2 3">
    <name type="scientific">Pochonia chlamydosporia 170</name>
    <dbReference type="NCBI Taxonomy" id="1380566"/>
    <lineage>
        <taxon>Eukaryota</taxon>
        <taxon>Fungi</taxon>
        <taxon>Dikarya</taxon>
        <taxon>Ascomycota</taxon>
        <taxon>Pezizomycotina</taxon>
        <taxon>Sordariomycetes</taxon>
        <taxon>Hypocreomycetidae</taxon>
        <taxon>Hypocreales</taxon>
        <taxon>Clavicipitaceae</taxon>
        <taxon>Pochonia</taxon>
    </lineage>
</organism>
<name>A0A179FRJ4_METCM</name>
<dbReference type="GO" id="GO:0006629">
    <property type="term" value="P:lipid metabolic process"/>
    <property type="evidence" value="ECO:0007669"/>
    <property type="project" value="TreeGrafter"/>
</dbReference>
<dbReference type="OrthoDB" id="21678at2759"/>
<dbReference type="KEGG" id="pchm:VFPPC_04492"/>
<protein>
    <submittedName>
        <fullName evidence="2">Esterase</fullName>
    </submittedName>
</protein>
<dbReference type="PANTHER" id="PTHR37981">
    <property type="entry name" value="LIPASE 2"/>
    <property type="match status" value="1"/>
</dbReference>
<dbReference type="GO" id="GO:0016788">
    <property type="term" value="F:hydrolase activity, acting on ester bonds"/>
    <property type="evidence" value="ECO:0007669"/>
    <property type="project" value="InterPro"/>
</dbReference>
<proteinExistence type="predicted"/>
<evidence type="ECO:0000313" key="3">
    <source>
        <dbReference type="Proteomes" id="UP000078397"/>
    </source>
</evidence>
<dbReference type="AlphaFoldDB" id="A0A179FRJ4"/>
<feature type="chain" id="PRO_5008101950" evidence="1">
    <location>
        <begin position="17"/>
        <end position="437"/>
    </location>
</feature>
<sequence length="437" mass="49900">MRILSFTLPLVHLCLAVPNLNQPRGNDEPLDRRTHVTVRRSQRQQHVLNPLSWEYVERPDIKFPHRPDHQASGFIALGDSYSAGIGTGFNGTENECRQGLHAYPILIHNDLNHARGHHDVAPEMQFLSCTGSTIGDMLAGSDHSQIDGLNATSGADFALLSIGGNDLGFFDIMNSCIFRFYSFYSGTCEEALRRSETALEGPDFEHHLRLVIMEILDSVQWEKRPWFTITVSGYARFFNEQTEDCDERSFGVWWRGPKLKRELRRRMNKMVLSVNDKIQSSINAINADFTEPRVMFVDYDDLFDGHRFCEPNVTEPDYSRNETWFFLVGGQDNHQGFQIQRAAFNKHEPILSQNSPLLDPETCLSPAQRSGDWGELALCLMSKAAKEDPNLRTSQGDLVTQSSMWYVPTYYGKTFHPRTMGHMAIRNKIYDLWSGLD</sequence>
<dbReference type="Proteomes" id="UP000078397">
    <property type="component" value="Unassembled WGS sequence"/>
</dbReference>
<dbReference type="SUPFAM" id="SSF52266">
    <property type="entry name" value="SGNH hydrolase"/>
    <property type="match status" value="1"/>
</dbReference>
<dbReference type="GeneID" id="28847833"/>
<dbReference type="Gene3D" id="3.40.50.1110">
    <property type="entry name" value="SGNH hydrolase"/>
    <property type="match status" value="1"/>
</dbReference>
<comment type="caution">
    <text evidence="2">The sequence shown here is derived from an EMBL/GenBank/DDBJ whole genome shotgun (WGS) entry which is preliminary data.</text>
</comment>